<name>A0A1G5GCV4_9FIRM</name>
<dbReference type="PANTHER" id="PTHR34704:SF1">
    <property type="entry name" value="ATPASE"/>
    <property type="match status" value="1"/>
</dbReference>
<proteinExistence type="predicted"/>
<dbReference type="SUPFAM" id="SSF52540">
    <property type="entry name" value="P-loop containing nucleoside triphosphate hydrolases"/>
    <property type="match status" value="1"/>
</dbReference>
<dbReference type="AlphaFoldDB" id="A0A1G5GCV4"/>
<dbReference type="EMBL" id="FMUR01000020">
    <property type="protein sequence ID" value="SCY49426.1"/>
    <property type="molecule type" value="Genomic_DNA"/>
</dbReference>
<dbReference type="Proteomes" id="UP000183047">
    <property type="component" value="Unassembled WGS sequence"/>
</dbReference>
<evidence type="ECO:0000259" key="1">
    <source>
        <dbReference type="Pfam" id="PF01637"/>
    </source>
</evidence>
<evidence type="ECO:0000313" key="3">
    <source>
        <dbReference type="Proteomes" id="UP000183047"/>
    </source>
</evidence>
<dbReference type="SUPFAM" id="SSF46785">
    <property type="entry name" value="Winged helix' DNA-binding domain"/>
    <property type="match status" value="1"/>
</dbReference>
<dbReference type="PANTHER" id="PTHR34704">
    <property type="entry name" value="ATPASE"/>
    <property type="match status" value="1"/>
</dbReference>
<accession>A0A1G5GCV4</accession>
<dbReference type="InterPro" id="IPR011579">
    <property type="entry name" value="ATPase_dom"/>
</dbReference>
<organism evidence="2 3">
    <name type="scientific">Butyrivibrio hungatei</name>
    <dbReference type="NCBI Taxonomy" id="185008"/>
    <lineage>
        <taxon>Bacteria</taxon>
        <taxon>Bacillati</taxon>
        <taxon>Bacillota</taxon>
        <taxon>Clostridia</taxon>
        <taxon>Lachnospirales</taxon>
        <taxon>Lachnospiraceae</taxon>
        <taxon>Butyrivibrio</taxon>
    </lineage>
</organism>
<dbReference type="GO" id="GO:0005524">
    <property type="term" value="F:ATP binding"/>
    <property type="evidence" value="ECO:0007669"/>
    <property type="project" value="InterPro"/>
</dbReference>
<protein>
    <recommendedName>
        <fullName evidence="1">ATPase domain-containing protein</fullName>
    </recommendedName>
</protein>
<gene>
    <name evidence="2" type="ORF">SAMN02910451_02815</name>
</gene>
<dbReference type="Gene3D" id="3.40.50.300">
    <property type="entry name" value="P-loop containing nucleotide triphosphate hydrolases"/>
    <property type="match status" value="1"/>
</dbReference>
<sequence>MENLIGRENEIKRLDRAMSEKEAQLIIVYGRRRVGKTFLINEYYDNSFAFKFTGSENQKNREQLKNFILELNNVSHKKHDVPKDWTEAFFALRNHLESLDSKKKQVVFFDELPWMDKINSGFLDAFEWFWNSWGSTRKNLVFIVCGSATSWMVEKLDENKGGLFNRQTCRLFLEPFDIRHTEMYLNSRNIFWSRYDIVQVYMIMGGIPFYLRLLDSKKTLNENIDDIFFGKRAELWNEFEHLYHTLFSNSEQYIKVAEALSEKRSGLSREELVKKTGLPSNGVLTKMLSNLEKCGFIRANKAYGNKKRGMRYQLSDYYSLFYFKFIRDNYGKDEHFWSNMNDNPARRAWSGLTYEQVCKDHINQIKQTLGISGVLTEVSTWNKQGDDNEKGAQIDLIIERRDRVINLCEIKFSVREYEIDKAYDLALKNKVEVFRKATKNTDTIIITMITTYGVKKNMYSNYIGKEVRMEDLFN</sequence>
<evidence type="ECO:0000313" key="2">
    <source>
        <dbReference type="EMBL" id="SCY49426.1"/>
    </source>
</evidence>
<dbReference type="Pfam" id="PF01637">
    <property type="entry name" value="ATPase_2"/>
    <property type="match status" value="1"/>
</dbReference>
<dbReference type="InterPro" id="IPR036390">
    <property type="entry name" value="WH_DNA-bd_sf"/>
</dbReference>
<keyword evidence="3" id="KW-1185">Reference proteome</keyword>
<feature type="domain" description="ATPase" evidence="1">
    <location>
        <begin position="6"/>
        <end position="212"/>
    </location>
</feature>
<dbReference type="RefSeq" id="WP_074463222.1">
    <property type="nucleotide sequence ID" value="NZ_FMUR01000020.1"/>
</dbReference>
<dbReference type="InterPro" id="IPR027417">
    <property type="entry name" value="P-loop_NTPase"/>
</dbReference>
<dbReference type="OrthoDB" id="9813134at2"/>
<reference evidence="3" key="1">
    <citation type="submission" date="2016-10" db="EMBL/GenBank/DDBJ databases">
        <authorList>
            <person name="Varghese N."/>
            <person name="Submissions S."/>
        </authorList>
    </citation>
    <scope>NUCLEOTIDE SEQUENCE [LARGE SCALE GENOMIC DNA]</scope>
    <source>
        <strain evidence="3">XBD2006</strain>
    </source>
</reference>